<reference evidence="3" key="2">
    <citation type="submission" date="2025-08" db="UniProtKB">
        <authorList>
            <consortium name="RefSeq"/>
        </authorList>
    </citation>
    <scope>IDENTIFICATION</scope>
    <source>
        <strain evidence="3">14028-0561.14</strain>
        <tissue evidence="3">Whole fly</tissue>
    </source>
</reference>
<protein>
    <submittedName>
        <fullName evidence="3">Uncharacterized protein</fullName>
    </submittedName>
</protein>
<sequence>MNTKMIPTSNKNPINWFNNFCAQSRSKFFTNLPESKEHLKFGDNLISVDECYTLIKRNMKRSENEKDTNEDALWNIPIILISLGCILVILMAFSFVIQCLVAKLRSSRIGEQFESDICKLEELAKGKQKTKKKCCSCR</sequence>
<dbReference type="RefSeq" id="XP_017026093.1">
    <property type="nucleotide sequence ID" value="XM_017170604.3"/>
</dbReference>
<dbReference type="AlphaFoldDB" id="A0A6P4IUK4"/>
<keyword evidence="1" id="KW-0472">Membrane</keyword>
<keyword evidence="2" id="KW-1185">Reference proteome</keyword>
<reference evidence="2" key="1">
    <citation type="submission" date="2025-05" db="UniProtKB">
        <authorList>
            <consortium name="RefSeq"/>
        </authorList>
    </citation>
    <scope>NUCLEOTIDE SEQUENCE [LARGE SCALE GENOMIC DNA]</scope>
    <source>
        <strain evidence="2">14028-0561.14</strain>
    </source>
</reference>
<gene>
    <name evidence="3" type="primary">LOC108077315</name>
</gene>
<evidence type="ECO:0000256" key="1">
    <source>
        <dbReference type="SAM" id="Phobius"/>
    </source>
</evidence>
<dbReference type="GeneID" id="108077315"/>
<keyword evidence="1" id="KW-1133">Transmembrane helix</keyword>
<accession>A0A6P4IUK4</accession>
<name>A0A6P4IUK4_DROKI</name>
<evidence type="ECO:0000313" key="2">
    <source>
        <dbReference type="Proteomes" id="UP001652661"/>
    </source>
</evidence>
<dbReference type="OrthoDB" id="7851253at2759"/>
<organism evidence="2 3">
    <name type="scientific">Drosophila kikkawai</name>
    <name type="common">Fruit fly</name>
    <dbReference type="NCBI Taxonomy" id="30033"/>
    <lineage>
        <taxon>Eukaryota</taxon>
        <taxon>Metazoa</taxon>
        <taxon>Ecdysozoa</taxon>
        <taxon>Arthropoda</taxon>
        <taxon>Hexapoda</taxon>
        <taxon>Insecta</taxon>
        <taxon>Pterygota</taxon>
        <taxon>Neoptera</taxon>
        <taxon>Endopterygota</taxon>
        <taxon>Diptera</taxon>
        <taxon>Brachycera</taxon>
        <taxon>Muscomorpha</taxon>
        <taxon>Ephydroidea</taxon>
        <taxon>Drosophilidae</taxon>
        <taxon>Drosophila</taxon>
        <taxon>Sophophora</taxon>
    </lineage>
</organism>
<evidence type="ECO:0000313" key="3">
    <source>
        <dbReference type="RefSeq" id="XP_017026093.1"/>
    </source>
</evidence>
<keyword evidence="1" id="KW-0812">Transmembrane</keyword>
<dbReference type="Proteomes" id="UP001652661">
    <property type="component" value="Chromosome 2L"/>
</dbReference>
<proteinExistence type="predicted"/>
<feature type="transmembrane region" description="Helical" evidence="1">
    <location>
        <begin position="76"/>
        <end position="101"/>
    </location>
</feature>